<evidence type="ECO:0000313" key="1">
    <source>
        <dbReference type="EMBL" id="GAF77069.1"/>
    </source>
</evidence>
<name>X0S7U1_9ZZZZ</name>
<reference evidence="1" key="1">
    <citation type="journal article" date="2014" name="Front. Microbiol.">
        <title>High frequency of phylogenetically diverse reductive dehalogenase-homologous genes in deep subseafloor sedimentary metagenomes.</title>
        <authorList>
            <person name="Kawai M."/>
            <person name="Futagami T."/>
            <person name="Toyoda A."/>
            <person name="Takaki Y."/>
            <person name="Nishi S."/>
            <person name="Hori S."/>
            <person name="Arai W."/>
            <person name="Tsubouchi T."/>
            <person name="Morono Y."/>
            <person name="Uchiyama I."/>
            <person name="Ito T."/>
            <person name="Fujiyama A."/>
            <person name="Inagaki F."/>
            <person name="Takami H."/>
        </authorList>
    </citation>
    <scope>NUCLEOTIDE SEQUENCE</scope>
    <source>
        <strain evidence="1">Expedition CK06-06</strain>
    </source>
</reference>
<gene>
    <name evidence="1" type="ORF">S01H1_18034</name>
</gene>
<sequence>MGYHEFPRAPGGVFPWPIPPAWDDNKWGSKTTVSEGCHHHWSDMEMQRCKASHTAD</sequence>
<organism evidence="1">
    <name type="scientific">marine sediment metagenome</name>
    <dbReference type="NCBI Taxonomy" id="412755"/>
    <lineage>
        <taxon>unclassified sequences</taxon>
        <taxon>metagenomes</taxon>
        <taxon>ecological metagenomes</taxon>
    </lineage>
</organism>
<dbReference type="AlphaFoldDB" id="X0S7U1"/>
<proteinExistence type="predicted"/>
<protein>
    <submittedName>
        <fullName evidence="1">Uncharacterized protein</fullName>
    </submittedName>
</protein>
<comment type="caution">
    <text evidence="1">The sequence shown here is derived from an EMBL/GenBank/DDBJ whole genome shotgun (WGS) entry which is preliminary data.</text>
</comment>
<dbReference type="EMBL" id="BARS01009610">
    <property type="protein sequence ID" value="GAF77069.1"/>
    <property type="molecule type" value="Genomic_DNA"/>
</dbReference>
<accession>X0S7U1</accession>